<dbReference type="InterPro" id="IPR008969">
    <property type="entry name" value="CarboxyPept-like_regulatory"/>
</dbReference>
<keyword evidence="4 7" id="KW-0812">Transmembrane</keyword>
<keyword evidence="3 7" id="KW-1134">Transmembrane beta strand</keyword>
<evidence type="ECO:0000256" key="7">
    <source>
        <dbReference type="PROSITE-ProRule" id="PRU01360"/>
    </source>
</evidence>
<name>A0ABS3YFB1_9BACT</name>
<dbReference type="InterPro" id="IPR023997">
    <property type="entry name" value="TonB-dep_OMP_SusC/RagA_CS"/>
</dbReference>
<dbReference type="Pfam" id="PF13715">
    <property type="entry name" value="CarbopepD_reg_2"/>
    <property type="match status" value="1"/>
</dbReference>
<dbReference type="InterPro" id="IPR036942">
    <property type="entry name" value="Beta-barrel_TonB_sf"/>
</dbReference>
<keyword evidence="2 7" id="KW-0813">Transport</keyword>
<dbReference type="RefSeq" id="WP_209145970.1">
    <property type="nucleotide sequence ID" value="NZ_JAGHKP010000002.1"/>
</dbReference>
<dbReference type="Gene3D" id="2.170.130.10">
    <property type="entry name" value="TonB-dependent receptor, plug domain"/>
    <property type="match status" value="1"/>
</dbReference>
<evidence type="ECO:0000256" key="5">
    <source>
        <dbReference type="ARBA" id="ARBA00023136"/>
    </source>
</evidence>
<feature type="domain" description="TonB-dependent receptor plug" evidence="9">
    <location>
        <begin position="135"/>
        <end position="240"/>
    </location>
</feature>
<comment type="subcellular location">
    <subcellularLocation>
        <location evidence="1 7">Cell outer membrane</location>
        <topology evidence="1 7">Multi-pass membrane protein</topology>
    </subcellularLocation>
</comment>
<evidence type="ECO:0000256" key="6">
    <source>
        <dbReference type="ARBA" id="ARBA00023237"/>
    </source>
</evidence>
<dbReference type="InterPro" id="IPR012910">
    <property type="entry name" value="Plug_dom"/>
</dbReference>
<keyword evidence="11" id="KW-1185">Reference proteome</keyword>
<dbReference type="Pfam" id="PF07715">
    <property type="entry name" value="Plug"/>
    <property type="match status" value="1"/>
</dbReference>
<dbReference type="InterPro" id="IPR039426">
    <property type="entry name" value="TonB-dep_rcpt-like"/>
</dbReference>
<evidence type="ECO:0000259" key="9">
    <source>
        <dbReference type="Pfam" id="PF07715"/>
    </source>
</evidence>
<accession>A0ABS3YFB1</accession>
<feature type="region of interest" description="Disordered" evidence="8">
    <location>
        <begin position="888"/>
        <end position="915"/>
    </location>
</feature>
<comment type="similarity">
    <text evidence="7">Belongs to the TonB-dependent receptor family.</text>
</comment>
<reference evidence="11" key="1">
    <citation type="submission" date="2021-03" db="EMBL/GenBank/DDBJ databases">
        <title>Assistant Professor.</title>
        <authorList>
            <person name="Huq M.A."/>
        </authorList>
    </citation>
    <scope>NUCLEOTIDE SEQUENCE [LARGE SCALE GENOMIC DNA]</scope>
    <source>
        <strain evidence="11">MAH-28</strain>
    </source>
</reference>
<dbReference type="SUPFAM" id="SSF56935">
    <property type="entry name" value="Porins"/>
    <property type="match status" value="1"/>
</dbReference>
<dbReference type="PROSITE" id="PS52016">
    <property type="entry name" value="TONB_DEPENDENT_REC_3"/>
    <property type="match status" value="1"/>
</dbReference>
<dbReference type="EMBL" id="JAGHKP010000002">
    <property type="protein sequence ID" value="MBO9152993.1"/>
    <property type="molecule type" value="Genomic_DNA"/>
</dbReference>
<keyword evidence="5 7" id="KW-0472">Membrane</keyword>
<dbReference type="InterPro" id="IPR037066">
    <property type="entry name" value="Plug_dom_sf"/>
</dbReference>
<keyword evidence="6 7" id="KW-0998">Cell outer membrane</keyword>
<evidence type="ECO:0000256" key="2">
    <source>
        <dbReference type="ARBA" id="ARBA00022448"/>
    </source>
</evidence>
<dbReference type="NCBIfam" id="TIGR04056">
    <property type="entry name" value="OMP_RagA_SusC"/>
    <property type="match status" value="1"/>
</dbReference>
<evidence type="ECO:0000313" key="11">
    <source>
        <dbReference type="Proteomes" id="UP000679126"/>
    </source>
</evidence>
<evidence type="ECO:0000256" key="3">
    <source>
        <dbReference type="ARBA" id="ARBA00022452"/>
    </source>
</evidence>
<dbReference type="InterPro" id="IPR023996">
    <property type="entry name" value="TonB-dep_OMP_SusC/RagA"/>
</dbReference>
<evidence type="ECO:0000313" key="10">
    <source>
        <dbReference type="EMBL" id="MBO9152993.1"/>
    </source>
</evidence>
<dbReference type="SUPFAM" id="SSF49464">
    <property type="entry name" value="Carboxypeptidase regulatory domain-like"/>
    <property type="match status" value="1"/>
</dbReference>
<dbReference type="Proteomes" id="UP000679126">
    <property type="component" value="Unassembled WGS sequence"/>
</dbReference>
<keyword evidence="10" id="KW-0675">Receptor</keyword>
<dbReference type="NCBIfam" id="TIGR04057">
    <property type="entry name" value="SusC_RagA_signa"/>
    <property type="match status" value="1"/>
</dbReference>
<evidence type="ECO:0000256" key="4">
    <source>
        <dbReference type="ARBA" id="ARBA00022692"/>
    </source>
</evidence>
<organism evidence="10 11">
    <name type="scientific">Chitinophaga chungangae</name>
    <dbReference type="NCBI Taxonomy" id="2821488"/>
    <lineage>
        <taxon>Bacteria</taxon>
        <taxon>Pseudomonadati</taxon>
        <taxon>Bacteroidota</taxon>
        <taxon>Chitinophagia</taxon>
        <taxon>Chitinophagales</taxon>
        <taxon>Chitinophagaceae</taxon>
        <taxon>Chitinophaga</taxon>
    </lineage>
</organism>
<protein>
    <submittedName>
        <fullName evidence="10">TonB-dependent receptor</fullName>
    </submittedName>
</protein>
<dbReference type="Gene3D" id="2.60.40.1120">
    <property type="entry name" value="Carboxypeptidase-like, regulatory domain"/>
    <property type="match status" value="1"/>
</dbReference>
<gene>
    <name evidence="10" type="ORF">J7I43_12265</name>
</gene>
<proteinExistence type="inferred from homology"/>
<sequence>MKNKRNVAFLKKAIGGAFLLAFVFSGPLHVRASVASGLFYQQVQTVKGKVISEQDKQPVPGAAVQIKGTSKGTVTNENGEFSIQANAGDVLVISSIGFTSQEVAVAAGKTYDITLAFSNTSLEEVVVTGYSAQRVKDLTGAVAVVNVNQMKQQPVASPVEALQGKATGVQVISDGAPGATPQIRIRGFSTINNNDPLFVIDGVPYEGKLSWLDQNDIETMQVLKDASSASIYGARANNGVVIITTRQGVKGPPKINLSTYYGVQTPRREAFPEMMNPQQYAEYLFEAFRNAGLTPGTDATTGSNYGNGSTPTLPEYLLAGSKTGQNITPADADPSKYNYSRDVATFYQITRANQQGTDWFREITKNAPIRNVQLGVNGGGENATYAIGAGYLGQEGIVKHTGYERYNVRANTRFSAFDNHFRFGENIQYSYEEFAGVGVNPNVSGDYQGEGSAFGFAYRIPVIIPVYDIMGNFAGSRGDKLGNAQNPLSMLYRAKDNINKRNFFFGNVFGEVDIVKGLMARTSFGARYENYSGVSFTYPNLEFSEGSAANGMSEFQGFNTDWTWTNTLTYKWTVANVHALTVLAGTEAYQSRNRFLSAGRNDFFLLGSPDYYYLPAGASNINNTSSGGVGSLFSIFGRADYSYLDRYLVSLTVRRDGSSNFGENNRYGTFPAGSIAWRLSEEGFLKGSSVITDLKLRAGYGITGNQRIPGFQYLDRYESLLANAAYSFNGKSVVAGVWQKAYKNEEVKWEELKSLNIGLDFTLLGGEIDGAIDWYNRKTTDMLYPVPLPSTSVGMGASPFVNIGDMKNQGIEVAVGYHYGQRDDRPFKLDVNLNVSRNVNEVLELAPSVKEQLYGTFRSLQTTILRPGEPFGSFYGYKSEGIYQSEDDLGKSPKYSGARVGGPKYTDVSGDGQITPDDRTVIGNPHPDFLYSLSINAKYKNWDMNMFFNGSQGNDLYEATRYFTDFSTFDGTASVRMLDRWSPSNPTSTIHTPNRRASDYELASSSYYVQDGSFFRMKNLQLGYNFKVENWFKGHMRTLRAYVGVTNLFTITKYTGLDPEVSQTNSTFSALGVDFGVYPVGRQFLFGISAGF</sequence>
<evidence type="ECO:0000256" key="1">
    <source>
        <dbReference type="ARBA" id="ARBA00004571"/>
    </source>
</evidence>
<comment type="caution">
    <text evidence="10">The sequence shown here is derived from an EMBL/GenBank/DDBJ whole genome shotgun (WGS) entry which is preliminary data.</text>
</comment>
<dbReference type="Gene3D" id="2.40.170.20">
    <property type="entry name" value="TonB-dependent receptor, beta-barrel domain"/>
    <property type="match status" value="1"/>
</dbReference>
<evidence type="ECO:0000256" key="8">
    <source>
        <dbReference type="SAM" id="MobiDB-lite"/>
    </source>
</evidence>